<evidence type="ECO:0000256" key="6">
    <source>
        <dbReference type="ARBA" id="ARBA00023187"/>
    </source>
</evidence>
<keyword evidence="7 8" id="KW-0539">Nucleus</keyword>
<evidence type="ECO:0000256" key="9">
    <source>
        <dbReference type="SAM" id="MobiDB-lite"/>
    </source>
</evidence>
<feature type="compositionally biased region" description="Basic and acidic residues" evidence="9">
    <location>
        <begin position="20"/>
        <end position="45"/>
    </location>
</feature>
<evidence type="ECO:0000256" key="3">
    <source>
        <dbReference type="ARBA" id="ARBA00014745"/>
    </source>
</evidence>
<evidence type="ECO:0000256" key="5">
    <source>
        <dbReference type="ARBA" id="ARBA00022728"/>
    </source>
</evidence>
<keyword evidence="11" id="KW-1185">Reference proteome</keyword>
<evidence type="ECO:0000256" key="4">
    <source>
        <dbReference type="ARBA" id="ARBA00022664"/>
    </source>
</evidence>
<protein>
    <recommendedName>
        <fullName evidence="3 8">Pre-mRNA-splicing factor SYF2</fullName>
    </recommendedName>
</protein>
<gene>
    <name evidence="10" type="ORF">INT47_000919</name>
</gene>
<evidence type="ECO:0000313" key="11">
    <source>
        <dbReference type="Proteomes" id="UP000603453"/>
    </source>
</evidence>
<feature type="compositionally biased region" description="Basic and acidic residues" evidence="9">
    <location>
        <begin position="91"/>
        <end position="119"/>
    </location>
</feature>
<name>A0A8H7RRC3_9FUNG</name>
<comment type="function">
    <text evidence="8">Involved in pre-mRNA splicing.</text>
</comment>
<dbReference type="AlphaFoldDB" id="A0A8H7RRC3"/>
<proteinExistence type="inferred from homology"/>
<sequence length="186" mass="21265">MPPKRKTAASAAQKIARLVKSEPVKEKTPEITEDVTIKEGEEDVKSPSVETTTAPTKRKHEDDNDDATSSAPKSGLADRLAKLKELKRRRATEVEQGNRRDRNLEFQRTKENPKFEEKNEKKKLEALKLLEKQEAKDAGEDYERKQFWKYSAESAASWEKKMEKKARAANNGFTGKFMITLKNIDV</sequence>
<feature type="region of interest" description="Disordered" evidence="9">
    <location>
        <begin position="20"/>
        <end position="119"/>
    </location>
</feature>
<dbReference type="Pfam" id="PF08231">
    <property type="entry name" value="SYF2"/>
    <property type="match status" value="1"/>
</dbReference>
<evidence type="ECO:0000313" key="10">
    <source>
        <dbReference type="EMBL" id="KAG2214363.1"/>
    </source>
</evidence>
<keyword evidence="4 8" id="KW-0507">mRNA processing</keyword>
<keyword evidence="6 8" id="KW-0508">mRNA splicing</keyword>
<dbReference type="InterPro" id="IPR013260">
    <property type="entry name" value="mRNA_splic_SYF2"/>
</dbReference>
<comment type="similarity">
    <text evidence="2 8">Belongs to the SYF2 family.</text>
</comment>
<dbReference type="Proteomes" id="UP000603453">
    <property type="component" value="Unassembled WGS sequence"/>
</dbReference>
<dbReference type="OrthoDB" id="199717at2759"/>
<dbReference type="GO" id="GO:0005681">
    <property type="term" value="C:spliceosomal complex"/>
    <property type="evidence" value="ECO:0007669"/>
    <property type="project" value="UniProtKB-KW"/>
</dbReference>
<comment type="subunit">
    <text evidence="8">May be part of a spliceosome complex.</text>
</comment>
<organism evidence="10 11">
    <name type="scientific">Mucor saturninus</name>
    <dbReference type="NCBI Taxonomy" id="64648"/>
    <lineage>
        <taxon>Eukaryota</taxon>
        <taxon>Fungi</taxon>
        <taxon>Fungi incertae sedis</taxon>
        <taxon>Mucoromycota</taxon>
        <taxon>Mucoromycotina</taxon>
        <taxon>Mucoromycetes</taxon>
        <taxon>Mucorales</taxon>
        <taxon>Mucorineae</taxon>
        <taxon>Mucoraceae</taxon>
        <taxon>Mucor</taxon>
    </lineage>
</organism>
<reference evidence="10" key="1">
    <citation type="submission" date="2020-12" db="EMBL/GenBank/DDBJ databases">
        <title>Metabolic potential, ecology and presence of endohyphal bacteria is reflected in genomic diversity of Mucoromycotina.</title>
        <authorList>
            <person name="Muszewska A."/>
            <person name="Okrasinska A."/>
            <person name="Steczkiewicz K."/>
            <person name="Drgas O."/>
            <person name="Orlowska M."/>
            <person name="Perlinska-Lenart U."/>
            <person name="Aleksandrzak-Piekarczyk T."/>
            <person name="Szatraj K."/>
            <person name="Zielenkiewicz U."/>
            <person name="Pilsyk S."/>
            <person name="Malc E."/>
            <person name="Mieczkowski P."/>
            <person name="Kruszewska J.S."/>
            <person name="Biernat P."/>
            <person name="Pawlowska J."/>
        </authorList>
    </citation>
    <scope>NUCLEOTIDE SEQUENCE</scope>
    <source>
        <strain evidence="10">WA0000017839</strain>
    </source>
</reference>
<dbReference type="GO" id="GO:0000398">
    <property type="term" value="P:mRNA splicing, via spliceosome"/>
    <property type="evidence" value="ECO:0007669"/>
    <property type="project" value="UniProtKB-UniRule"/>
</dbReference>
<comment type="subcellular location">
    <subcellularLocation>
        <location evidence="1 8">Nucleus</location>
    </subcellularLocation>
</comment>
<evidence type="ECO:0000256" key="1">
    <source>
        <dbReference type="ARBA" id="ARBA00004123"/>
    </source>
</evidence>
<evidence type="ECO:0000256" key="2">
    <source>
        <dbReference type="ARBA" id="ARBA00010028"/>
    </source>
</evidence>
<keyword evidence="5 8" id="KW-0747">Spliceosome</keyword>
<evidence type="ECO:0000256" key="8">
    <source>
        <dbReference type="RuleBase" id="RU367148"/>
    </source>
</evidence>
<accession>A0A8H7RRC3</accession>
<comment type="caution">
    <text evidence="10">The sequence shown here is derived from an EMBL/GenBank/DDBJ whole genome shotgun (WGS) entry which is preliminary data.</text>
</comment>
<evidence type="ECO:0000256" key="7">
    <source>
        <dbReference type="ARBA" id="ARBA00023242"/>
    </source>
</evidence>
<dbReference type="EMBL" id="JAEPRD010000001">
    <property type="protein sequence ID" value="KAG2214363.1"/>
    <property type="molecule type" value="Genomic_DNA"/>
</dbReference>